<dbReference type="GeneID" id="90611490"/>
<dbReference type="InterPro" id="IPR041698">
    <property type="entry name" value="Methyltransf_25"/>
</dbReference>
<dbReference type="OrthoDB" id="9804312at2"/>
<dbReference type="SUPFAM" id="SSF53335">
    <property type="entry name" value="S-adenosyl-L-methionine-dependent methyltransferases"/>
    <property type="match status" value="1"/>
</dbReference>
<dbReference type="PANTHER" id="PTHR43861:SF3">
    <property type="entry name" value="PUTATIVE (AFU_ORTHOLOGUE AFUA_2G14390)-RELATED"/>
    <property type="match status" value="1"/>
</dbReference>
<dbReference type="AlphaFoldDB" id="A0A2G1W083"/>
<dbReference type="GO" id="GO:0032259">
    <property type="term" value="P:methylation"/>
    <property type="evidence" value="ECO:0007669"/>
    <property type="project" value="UniProtKB-KW"/>
</dbReference>
<organism evidence="3 4">
    <name type="scientific">Rhodopirellula bahusiensis</name>
    <dbReference type="NCBI Taxonomy" id="2014065"/>
    <lineage>
        <taxon>Bacteria</taxon>
        <taxon>Pseudomonadati</taxon>
        <taxon>Planctomycetota</taxon>
        <taxon>Planctomycetia</taxon>
        <taxon>Pirellulales</taxon>
        <taxon>Pirellulaceae</taxon>
        <taxon>Rhodopirellula</taxon>
    </lineage>
</organism>
<dbReference type="Pfam" id="PF13649">
    <property type="entry name" value="Methyltransf_25"/>
    <property type="match status" value="1"/>
</dbReference>
<dbReference type="GO" id="GO:0008168">
    <property type="term" value="F:methyltransferase activity"/>
    <property type="evidence" value="ECO:0007669"/>
    <property type="project" value="UniProtKB-KW"/>
</dbReference>
<keyword evidence="4" id="KW-1185">Reference proteome</keyword>
<reference evidence="3 4" key="1">
    <citation type="submission" date="2017-06" db="EMBL/GenBank/DDBJ databases">
        <title>Description of Rhodopirellula bahusiensis sp. nov.</title>
        <authorList>
            <person name="Kizina J."/>
            <person name="Harder J."/>
        </authorList>
    </citation>
    <scope>NUCLEOTIDE SEQUENCE [LARGE SCALE GENOMIC DNA]</scope>
    <source>
        <strain evidence="3 4">SWK21</strain>
    </source>
</reference>
<dbReference type="PANTHER" id="PTHR43861">
    <property type="entry name" value="TRANS-ACONITATE 2-METHYLTRANSFERASE-RELATED"/>
    <property type="match status" value="1"/>
</dbReference>
<dbReference type="InterPro" id="IPR029063">
    <property type="entry name" value="SAM-dependent_MTases_sf"/>
</dbReference>
<evidence type="ECO:0000313" key="4">
    <source>
        <dbReference type="Proteomes" id="UP000225740"/>
    </source>
</evidence>
<dbReference type="EMBL" id="NIZW01000030">
    <property type="protein sequence ID" value="PHQ32260.1"/>
    <property type="molecule type" value="Genomic_DNA"/>
</dbReference>
<protein>
    <submittedName>
        <fullName evidence="3">SAM-dependent methyltransferase</fullName>
    </submittedName>
</protein>
<sequence>MAQPDWDERYSRSDFAYGTQANAFLEQNANLLSGSILSIAEGEGRNAVFLATLGHRVHAVDGSSIGLAKANELAQRNNVSITTEVANLEDYQPPESTFDAVVSIYAHLSSSTRLNLYPLLVEALKPGGICILEAYSEKQRDRDTGGPRDLDQLMTCSKIEREFEGLETVLLKEVDRDVREGKYHTGMASVVQYIGKKSV</sequence>
<comment type="caution">
    <text evidence="3">The sequence shown here is derived from an EMBL/GenBank/DDBJ whole genome shotgun (WGS) entry which is preliminary data.</text>
</comment>
<name>A0A2G1W083_9BACT</name>
<keyword evidence="1 3" id="KW-0808">Transferase</keyword>
<feature type="domain" description="Methyltransferase" evidence="2">
    <location>
        <begin position="36"/>
        <end position="128"/>
    </location>
</feature>
<evidence type="ECO:0000259" key="2">
    <source>
        <dbReference type="Pfam" id="PF13649"/>
    </source>
</evidence>
<dbReference type="RefSeq" id="WP_099263710.1">
    <property type="nucleotide sequence ID" value="NZ_NIZW01000030.1"/>
</dbReference>
<gene>
    <name evidence="3" type="ORF">CEE69_26765</name>
</gene>
<keyword evidence="3" id="KW-0489">Methyltransferase</keyword>
<dbReference type="Proteomes" id="UP000225740">
    <property type="component" value="Unassembled WGS sequence"/>
</dbReference>
<evidence type="ECO:0000313" key="3">
    <source>
        <dbReference type="EMBL" id="PHQ32260.1"/>
    </source>
</evidence>
<dbReference type="Gene3D" id="3.40.50.150">
    <property type="entry name" value="Vaccinia Virus protein VP39"/>
    <property type="match status" value="1"/>
</dbReference>
<proteinExistence type="predicted"/>
<accession>A0A2G1W083</accession>
<evidence type="ECO:0000256" key="1">
    <source>
        <dbReference type="ARBA" id="ARBA00022679"/>
    </source>
</evidence>